<protein>
    <recommendedName>
        <fullName evidence="1">Knr4/Smi1-like domain-containing protein</fullName>
    </recommendedName>
</protein>
<dbReference type="InterPro" id="IPR018958">
    <property type="entry name" value="Knr4/Smi1-like_dom"/>
</dbReference>
<reference evidence="2" key="1">
    <citation type="submission" date="2022-01" db="EMBL/GenBank/DDBJ databases">
        <authorList>
            <person name="Criscuolo A."/>
        </authorList>
    </citation>
    <scope>NUCLEOTIDE SEQUENCE</scope>
    <source>
        <strain evidence="2">CIP111893</strain>
    </source>
</reference>
<dbReference type="SUPFAM" id="SSF160631">
    <property type="entry name" value="SMI1/KNR4-like"/>
    <property type="match status" value="1"/>
</dbReference>
<dbReference type="EMBL" id="CAKMMF010000009">
    <property type="protein sequence ID" value="CAH1203567.1"/>
    <property type="molecule type" value="Genomic_DNA"/>
</dbReference>
<dbReference type="Gene3D" id="3.40.1580.10">
    <property type="entry name" value="SMI1/KNR4-like"/>
    <property type="match status" value="1"/>
</dbReference>
<dbReference type="Proteomes" id="UP000838686">
    <property type="component" value="Unassembled WGS sequence"/>
</dbReference>
<name>A0ABM9C5Y2_9BACL</name>
<evidence type="ECO:0000259" key="1">
    <source>
        <dbReference type="SMART" id="SM00860"/>
    </source>
</evidence>
<evidence type="ECO:0000313" key="3">
    <source>
        <dbReference type="Proteomes" id="UP000838686"/>
    </source>
</evidence>
<proteinExistence type="predicted"/>
<feature type="domain" description="Knr4/Smi1-like" evidence="1">
    <location>
        <begin position="42"/>
        <end position="152"/>
    </location>
</feature>
<dbReference type="SMART" id="SM00860">
    <property type="entry name" value="SMI1_KNR4"/>
    <property type="match status" value="1"/>
</dbReference>
<comment type="caution">
    <text evidence="2">The sequence shown here is derived from an EMBL/GenBank/DDBJ whole genome shotgun (WGS) entry which is preliminary data.</text>
</comment>
<dbReference type="RefSeq" id="WP_236340899.1">
    <property type="nucleotide sequence ID" value="NZ_CAKMMF010000009.1"/>
</dbReference>
<evidence type="ECO:0000313" key="2">
    <source>
        <dbReference type="EMBL" id="CAH1203567.1"/>
    </source>
</evidence>
<gene>
    <name evidence="2" type="ORF">PAECIP111893_02000</name>
</gene>
<dbReference type="InterPro" id="IPR037883">
    <property type="entry name" value="Knr4/Smi1-like_sf"/>
</dbReference>
<accession>A0ABM9C5Y2</accession>
<sequence length="166" mass="18970">MNNTQVVEIINGLKSRLSEAGTMQVQGSSGHVCENKFVFHPSASEKDIEKFERESGWVLPDSYHEFLILHNGALLFADDYGSSYNLLGTSEIAMNALNVYPARFYPIAVYIDGAYILIDSDAVKNGEQHYLVWFDSGQLYPLALNFEEWLDRLIIAQGYPYWYWNL</sequence>
<keyword evidence="3" id="KW-1185">Reference proteome</keyword>
<dbReference type="Pfam" id="PF09346">
    <property type="entry name" value="SMI1_KNR4"/>
    <property type="match status" value="1"/>
</dbReference>
<organism evidence="2 3">
    <name type="scientific">Paenibacillus plantiphilus</name>
    <dbReference type="NCBI Taxonomy" id="2905650"/>
    <lineage>
        <taxon>Bacteria</taxon>
        <taxon>Bacillati</taxon>
        <taxon>Bacillota</taxon>
        <taxon>Bacilli</taxon>
        <taxon>Bacillales</taxon>
        <taxon>Paenibacillaceae</taxon>
        <taxon>Paenibacillus</taxon>
    </lineage>
</organism>